<dbReference type="STRING" id="995062.SAMN04489718_2470"/>
<name>A0A1H1EBX2_9ACTN</name>
<dbReference type="AlphaFoldDB" id="A0A1H1EBX2"/>
<protein>
    <submittedName>
        <fullName evidence="1">Uncharacterized protein</fullName>
    </submittedName>
</protein>
<dbReference type="RefSeq" id="WP_092523997.1">
    <property type="nucleotide sequence ID" value="NZ_FNKO01000002.1"/>
</dbReference>
<gene>
    <name evidence="1" type="ORF">SAMN04489718_2470</name>
</gene>
<evidence type="ECO:0000313" key="1">
    <source>
        <dbReference type="EMBL" id="SDQ86257.1"/>
    </source>
</evidence>
<proteinExistence type="predicted"/>
<sequence length="66" mass="7016">MNGIDTGVWVEVDDCPIRYAVCGDLVEMELGGRGSGVELVATEAGLANLLHNGTAALHELRRKQHG</sequence>
<dbReference type="Proteomes" id="UP000199301">
    <property type="component" value="Unassembled WGS sequence"/>
</dbReference>
<dbReference type="OrthoDB" id="3698532at2"/>
<dbReference type="EMBL" id="FNKO01000002">
    <property type="protein sequence ID" value="SDQ86257.1"/>
    <property type="molecule type" value="Genomic_DNA"/>
</dbReference>
<keyword evidence="2" id="KW-1185">Reference proteome</keyword>
<organism evidence="1 2">
    <name type="scientific">Actinopolyspora saharensis</name>
    <dbReference type="NCBI Taxonomy" id="995062"/>
    <lineage>
        <taxon>Bacteria</taxon>
        <taxon>Bacillati</taxon>
        <taxon>Actinomycetota</taxon>
        <taxon>Actinomycetes</taxon>
        <taxon>Actinopolysporales</taxon>
        <taxon>Actinopolysporaceae</taxon>
        <taxon>Actinopolyspora</taxon>
    </lineage>
</organism>
<accession>A0A1H1EBX2</accession>
<evidence type="ECO:0000313" key="2">
    <source>
        <dbReference type="Proteomes" id="UP000199301"/>
    </source>
</evidence>
<reference evidence="2" key="1">
    <citation type="submission" date="2016-10" db="EMBL/GenBank/DDBJ databases">
        <authorList>
            <person name="Varghese N."/>
            <person name="Submissions S."/>
        </authorList>
    </citation>
    <scope>NUCLEOTIDE SEQUENCE [LARGE SCALE GENOMIC DNA]</scope>
    <source>
        <strain evidence="2">DSM 45459</strain>
    </source>
</reference>